<gene>
    <name evidence="2" type="ORF">SAMN05216270_1055</name>
</gene>
<organism evidence="2 3">
    <name type="scientific">Glycomyces harbinensis</name>
    <dbReference type="NCBI Taxonomy" id="58114"/>
    <lineage>
        <taxon>Bacteria</taxon>
        <taxon>Bacillati</taxon>
        <taxon>Actinomycetota</taxon>
        <taxon>Actinomycetes</taxon>
        <taxon>Glycomycetales</taxon>
        <taxon>Glycomycetaceae</taxon>
        <taxon>Glycomyces</taxon>
    </lineage>
</organism>
<reference evidence="3" key="1">
    <citation type="submission" date="2016-10" db="EMBL/GenBank/DDBJ databases">
        <authorList>
            <person name="Varghese N."/>
            <person name="Submissions S."/>
        </authorList>
    </citation>
    <scope>NUCLEOTIDE SEQUENCE [LARGE SCALE GENOMIC DNA]</scope>
    <source>
        <strain evidence="3">CGMCC 4.3516</strain>
    </source>
</reference>
<dbReference type="InterPro" id="IPR011089">
    <property type="entry name" value="GmrSD_C"/>
</dbReference>
<feature type="domain" description="GmrSD restriction endonucleases C-terminal" evidence="1">
    <location>
        <begin position="26"/>
        <end position="137"/>
    </location>
</feature>
<dbReference type="Pfam" id="PF07510">
    <property type="entry name" value="GmrSD_C"/>
    <property type="match status" value="1"/>
</dbReference>
<dbReference type="Proteomes" id="UP000198949">
    <property type="component" value="Unassembled WGS sequence"/>
</dbReference>
<dbReference type="PANTHER" id="PTHR24094:SF15">
    <property type="entry name" value="AMP-DEPENDENT SYNTHETASE_LIGASE DOMAIN-CONTAINING PROTEIN-RELATED"/>
    <property type="match status" value="1"/>
</dbReference>
<evidence type="ECO:0000313" key="2">
    <source>
        <dbReference type="EMBL" id="SDD54296.1"/>
    </source>
</evidence>
<protein>
    <recommendedName>
        <fullName evidence="1">GmrSD restriction endonucleases C-terminal domain-containing protein</fullName>
    </recommendedName>
</protein>
<dbReference type="OrthoDB" id="5196645at2"/>
<proteinExistence type="predicted"/>
<dbReference type="STRING" id="58114.SAMN05216270_1055"/>
<sequence length="152" mass="16645">MQTQAPVSAVNGAVVAPTVDEDCKVTGGRWYSYYDDTYVDSARAIDIDHMVPLAEAWDSGARDWDSARRESYANDLGADAPLIAVTAKANRSKSDQDPAEWMPPNASAACRYAYEWVSVKTRWDLTVDQDEADALRAIVADCPDAIVDIETP</sequence>
<keyword evidence="3" id="KW-1185">Reference proteome</keyword>
<accession>A0A1G6VN88</accession>
<dbReference type="PANTHER" id="PTHR24094">
    <property type="entry name" value="SECRETED PROTEIN"/>
    <property type="match status" value="1"/>
</dbReference>
<evidence type="ECO:0000259" key="1">
    <source>
        <dbReference type="Pfam" id="PF07510"/>
    </source>
</evidence>
<evidence type="ECO:0000313" key="3">
    <source>
        <dbReference type="Proteomes" id="UP000198949"/>
    </source>
</evidence>
<name>A0A1G6VN88_9ACTN</name>
<dbReference type="AlphaFoldDB" id="A0A1G6VN88"/>
<dbReference type="EMBL" id="FNAD01000005">
    <property type="protein sequence ID" value="SDD54296.1"/>
    <property type="molecule type" value="Genomic_DNA"/>
</dbReference>